<accession>A0A8J3CY09</accession>
<name>A0A8J3CY09_9BACT</name>
<evidence type="ECO:0000313" key="1">
    <source>
        <dbReference type="EMBL" id="GHB33141.1"/>
    </source>
</evidence>
<gene>
    <name evidence="1" type="ORF">GCM10008106_12580</name>
</gene>
<comment type="caution">
    <text evidence="1">The sequence shown here is derived from an EMBL/GenBank/DDBJ whole genome shotgun (WGS) entry which is preliminary data.</text>
</comment>
<keyword evidence="2" id="KW-1185">Reference proteome</keyword>
<organism evidence="1 2">
    <name type="scientific">Mongoliitalea lutea</name>
    <dbReference type="NCBI Taxonomy" id="849756"/>
    <lineage>
        <taxon>Bacteria</taxon>
        <taxon>Pseudomonadati</taxon>
        <taxon>Bacteroidota</taxon>
        <taxon>Cytophagia</taxon>
        <taxon>Cytophagales</taxon>
        <taxon>Cyclobacteriaceae</taxon>
        <taxon>Mongoliitalea</taxon>
    </lineage>
</organism>
<dbReference type="AlphaFoldDB" id="A0A8J3CY09"/>
<reference evidence="1" key="2">
    <citation type="submission" date="2020-09" db="EMBL/GenBank/DDBJ databases">
        <authorList>
            <person name="Sun Q."/>
            <person name="Kim S."/>
        </authorList>
    </citation>
    <scope>NUCLEOTIDE SEQUENCE</scope>
    <source>
        <strain evidence="1">KCTC 23224</strain>
    </source>
</reference>
<dbReference type="Proteomes" id="UP000642809">
    <property type="component" value="Unassembled WGS sequence"/>
</dbReference>
<reference evidence="1" key="1">
    <citation type="journal article" date="2014" name="Int. J. Syst. Evol. Microbiol.">
        <title>Complete genome sequence of Corynebacterium casei LMG S-19264T (=DSM 44701T), isolated from a smear-ripened cheese.</title>
        <authorList>
            <consortium name="US DOE Joint Genome Institute (JGI-PGF)"/>
            <person name="Walter F."/>
            <person name="Albersmeier A."/>
            <person name="Kalinowski J."/>
            <person name="Ruckert C."/>
        </authorList>
    </citation>
    <scope>NUCLEOTIDE SEQUENCE</scope>
    <source>
        <strain evidence="1">KCTC 23224</strain>
    </source>
</reference>
<protein>
    <submittedName>
        <fullName evidence="1">Uncharacterized protein</fullName>
    </submittedName>
</protein>
<evidence type="ECO:0000313" key="2">
    <source>
        <dbReference type="Proteomes" id="UP000642809"/>
    </source>
</evidence>
<dbReference type="EMBL" id="BMYF01000006">
    <property type="protein sequence ID" value="GHB33141.1"/>
    <property type="molecule type" value="Genomic_DNA"/>
</dbReference>
<proteinExistence type="predicted"/>
<sequence>MLEYQIQQLLIDAGFKSKMDTLKNAANNLDYEIGYKMNRNSDGTFSYEYVQGLPNSGSLDGLVVNSPLDGLIHSHNQGTDMLSIFSLADIFTLGALVQGNLINNIDNFVFGAKYWRNTF</sequence>